<evidence type="ECO:0000256" key="4">
    <source>
        <dbReference type="ARBA" id="ARBA00023052"/>
    </source>
</evidence>
<dbReference type="GeneID" id="5303382"/>
<dbReference type="HAMAP" id="MF_01659">
    <property type="entry name" value="MenD"/>
    <property type="match status" value="1"/>
</dbReference>
<comment type="pathway">
    <text evidence="6">Quinol/quinone metabolism; menaquinone biosynthesis.</text>
</comment>
<dbReference type="Proteomes" id="UP000027661">
    <property type="component" value="Unassembled WGS sequence"/>
</dbReference>
<dbReference type="InterPro" id="IPR029061">
    <property type="entry name" value="THDP-binding"/>
</dbReference>
<reference evidence="8 9" key="1">
    <citation type="submission" date="2014-04" db="EMBL/GenBank/DDBJ databases">
        <authorList>
            <person name="Sears C."/>
            <person name="Carroll K."/>
            <person name="Sack B.R."/>
            <person name="Qadri F."/>
            <person name="Myers L.L."/>
            <person name="Chung G.-T."/>
            <person name="Escheverria P."/>
            <person name="Fraser C.M."/>
            <person name="Sadzewicz L."/>
            <person name="Shefchek K.A."/>
            <person name="Tallon L."/>
            <person name="Das S.P."/>
            <person name="Daugherty S."/>
            <person name="Mongodin E.F."/>
        </authorList>
    </citation>
    <scope>NUCLEOTIDE SEQUENCE [LARGE SCALE GENOMIC DNA]</scope>
    <source>
        <strain evidence="8 9">3975 RP4</strain>
    </source>
</reference>
<keyword evidence="4 6" id="KW-0786">Thiamine pyrophosphate</keyword>
<dbReference type="GO" id="GO:0000287">
    <property type="term" value="F:magnesium ion binding"/>
    <property type="evidence" value="ECO:0007669"/>
    <property type="project" value="UniProtKB-UniRule"/>
</dbReference>
<dbReference type="CDD" id="cd02009">
    <property type="entry name" value="TPP_SHCHC_synthase"/>
    <property type="match status" value="1"/>
</dbReference>
<dbReference type="GO" id="GO:0030145">
    <property type="term" value="F:manganese ion binding"/>
    <property type="evidence" value="ECO:0007669"/>
    <property type="project" value="UniProtKB-UniRule"/>
</dbReference>
<keyword evidence="2 6" id="KW-0479">Metal-binding</keyword>
<dbReference type="GO" id="GO:0030976">
    <property type="term" value="F:thiamine pyrophosphate binding"/>
    <property type="evidence" value="ECO:0007669"/>
    <property type="project" value="UniProtKB-UniRule"/>
</dbReference>
<dbReference type="PANTHER" id="PTHR42916">
    <property type="entry name" value="2-SUCCINYL-5-ENOLPYRUVYL-6-HYDROXY-3-CYCLOHEXENE-1-CARBOXYLATE SYNTHASE"/>
    <property type="match status" value="1"/>
</dbReference>
<evidence type="ECO:0000256" key="2">
    <source>
        <dbReference type="ARBA" id="ARBA00022723"/>
    </source>
</evidence>
<feature type="domain" description="Thiamine pyrophosphate enzyme N-terminal TPP-binding" evidence="7">
    <location>
        <begin position="11"/>
        <end position="111"/>
    </location>
</feature>
<dbReference type="CDD" id="cd07037">
    <property type="entry name" value="TPP_PYR_MenD"/>
    <property type="match status" value="1"/>
</dbReference>
<gene>
    <name evidence="6 8" type="primary">menD</name>
    <name evidence="8" type="ORF">M099_0871</name>
</gene>
<comment type="function">
    <text evidence="6">Catalyzes the thiamine diphosphate-dependent decarboxylation of 2-oxoglutarate and the subsequent addition of the resulting succinic semialdehyde-thiamine pyrophosphate anion to isochorismate to yield 2-succinyl-5-enolpyruvyl-6-hydroxy-3-cyclohexene-1-carboxylate (SEPHCHC).</text>
</comment>
<dbReference type="EC" id="2.2.1.9" evidence="6"/>
<comment type="catalytic activity">
    <reaction evidence="6">
        <text>isochorismate + 2-oxoglutarate + H(+) = 5-enolpyruvoyl-6-hydroxy-2-succinyl-cyclohex-3-ene-1-carboxylate + CO2</text>
        <dbReference type="Rhea" id="RHEA:25593"/>
        <dbReference type="ChEBI" id="CHEBI:15378"/>
        <dbReference type="ChEBI" id="CHEBI:16526"/>
        <dbReference type="ChEBI" id="CHEBI:16810"/>
        <dbReference type="ChEBI" id="CHEBI:29780"/>
        <dbReference type="ChEBI" id="CHEBI:58818"/>
        <dbReference type="EC" id="2.2.1.9"/>
    </reaction>
</comment>
<dbReference type="PANTHER" id="PTHR42916:SF1">
    <property type="entry name" value="PROTEIN PHYLLO, CHLOROPLASTIC"/>
    <property type="match status" value="1"/>
</dbReference>
<name>A0A069SKW0_PHOVU</name>
<keyword evidence="5 6" id="KW-0464">Manganese</keyword>
<dbReference type="DNASU" id="5303382"/>
<keyword evidence="6" id="KW-0474">Menaquinone biosynthesis</keyword>
<dbReference type="InterPro" id="IPR012001">
    <property type="entry name" value="Thiamin_PyroP_enz_TPP-bd_dom"/>
</dbReference>
<comment type="subunit">
    <text evidence="6">Homodimer.</text>
</comment>
<accession>A0A069SKW0</accession>
<dbReference type="SUPFAM" id="SSF52518">
    <property type="entry name" value="Thiamin diphosphate-binding fold (THDP-binding)"/>
    <property type="match status" value="2"/>
</dbReference>
<dbReference type="PIRSF" id="PIRSF004983">
    <property type="entry name" value="MenD"/>
    <property type="match status" value="1"/>
</dbReference>
<comment type="pathway">
    <text evidence="6">Quinol/quinone metabolism; 1,4-dihydroxy-2-naphthoate biosynthesis; 1,4-dihydroxy-2-naphthoate from chorismate: step 2/7.</text>
</comment>
<comment type="cofactor">
    <cofactor evidence="6">
        <name>thiamine diphosphate</name>
        <dbReference type="ChEBI" id="CHEBI:58937"/>
    </cofactor>
    <text evidence="6">Binds 1 thiamine pyrophosphate per subunit.</text>
</comment>
<dbReference type="InterPro" id="IPR004433">
    <property type="entry name" value="MenaQ_synth_MenD"/>
</dbReference>
<dbReference type="GO" id="GO:0070204">
    <property type="term" value="F:2-succinyl-5-enolpyruvyl-6-hydroxy-3-cyclohexene-1-carboxylic-acid synthase activity"/>
    <property type="evidence" value="ECO:0007669"/>
    <property type="project" value="UniProtKB-UniRule"/>
</dbReference>
<comment type="cofactor">
    <cofactor evidence="6">
        <name>Mg(2+)</name>
        <dbReference type="ChEBI" id="CHEBI:18420"/>
    </cofactor>
    <cofactor evidence="6">
        <name>Mn(2+)</name>
        <dbReference type="ChEBI" id="CHEBI:29035"/>
    </cofactor>
</comment>
<comment type="similarity">
    <text evidence="6">Belongs to the TPP enzyme family. MenD subfamily.</text>
</comment>
<dbReference type="Pfam" id="PF02776">
    <property type="entry name" value="TPP_enzyme_N"/>
    <property type="match status" value="1"/>
</dbReference>
<dbReference type="UniPathway" id="UPA01057">
    <property type="reaction ID" value="UER00164"/>
</dbReference>
<dbReference type="NCBIfam" id="TIGR00173">
    <property type="entry name" value="menD"/>
    <property type="match status" value="1"/>
</dbReference>
<dbReference type="GO" id="GO:0009234">
    <property type="term" value="P:menaquinone biosynthetic process"/>
    <property type="evidence" value="ECO:0007669"/>
    <property type="project" value="UniProtKB-UniRule"/>
</dbReference>
<evidence type="ECO:0000256" key="3">
    <source>
        <dbReference type="ARBA" id="ARBA00022842"/>
    </source>
</evidence>
<dbReference type="UniPathway" id="UPA00079"/>
<dbReference type="Gene3D" id="3.40.50.1220">
    <property type="entry name" value="TPP-binding domain"/>
    <property type="match status" value="1"/>
</dbReference>
<proteinExistence type="inferred from homology"/>
<dbReference type="AlphaFoldDB" id="A0A069SKW0"/>
<dbReference type="SMR" id="A0A069SKW0"/>
<evidence type="ECO:0000256" key="6">
    <source>
        <dbReference type="HAMAP-Rule" id="MF_01659"/>
    </source>
</evidence>
<comment type="caution">
    <text evidence="8">The sequence shown here is derived from an EMBL/GenBank/DDBJ whole genome shotgun (WGS) entry which is preliminary data.</text>
</comment>
<keyword evidence="3 6" id="KW-0460">Magnesium</keyword>
<protein>
    <recommendedName>
        <fullName evidence="6">2-succinyl-5-enolpyruvyl-6-hydroxy-3-cyclohexene-1-carboxylate synthase</fullName>
        <shortName evidence="6">SEPHCHC synthase</shortName>
        <ecNumber evidence="6">2.2.1.9</ecNumber>
    </recommendedName>
    <alternativeName>
        <fullName evidence="6">Menaquinone biosynthesis protein MenD</fullName>
    </alternativeName>
</protein>
<dbReference type="PATRIC" id="fig|1339352.3.peg.840"/>
<keyword evidence="1 6" id="KW-0808">Transferase</keyword>
<dbReference type="EMBL" id="JNHM01000012">
    <property type="protein sequence ID" value="KDS55574.1"/>
    <property type="molecule type" value="Genomic_DNA"/>
</dbReference>
<evidence type="ECO:0000256" key="1">
    <source>
        <dbReference type="ARBA" id="ARBA00022679"/>
    </source>
</evidence>
<evidence type="ECO:0000313" key="9">
    <source>
        <dbReference type="Proteomes" id="UP000027661"/>
    </source>
</evidence>
<dbReference type="Gene3D" id="3.40.50.970">
    <property type="match status" value="2"/>
</dbReference>
<evidence type="ECO:0000256" key="5">
    <source>
        <dbReference type="ARBA" id="ARBA00023211"/>
    </source>
</evidence>
<sequence length="557" mass="62971">MYSDKKNILQLVALLKAHGVRKIVLCPGSRNAAIVHTLANIEDFTCYSVTDERSAGFFAIGLSLQGGGPAAVCCTSGSALLNLHPAVAEAFYQQVPLIVISADRPAAWIGQMDGQTLPQPHVFGTLVKMSVNLPEVHTEEDEWFCNRLINEAILETTHHGKGPVHINVPISEPIYRFTAKTLPEVRVITRYQGLSVYDRDYKELIERLNKYNKRMVVVGQMNLIYLFEKKYVKPLYKHFAWLTEHLGNQTIPGIPIKNFDAAVYSMTPERQEDMAPEILITYGGHIVSKQLKKYLRNHPPREHWHVAADGKIADLYGCLTTVIEMDPFEFLEKIAFLLDNKPTHYPLMWENYCKTIPMPDLAYSEISVIGKLIRALPEPCALHLANSSTVRYAQLFTVPPQVEICCNRGVNGIEGSLSTAIGYAAASSKLNFIIIGDLSFFYDMNALWNQNYGANIRILLLNNEGGEIFHTLPGMDKSSRSREFITAEHYTTAKGWAEERGFIYMKVTGEEELEEAMQPFTSPETRMQPMLLEVFTDKEKDTTLLREYYHGLKNKNE</sequence>
<evidence type="ECO:0000313" key="8">
    <source>
        <dbReference type="EMBL" id="KDS55574.1"/>
    </source>
</evidence>
<dbReference type="RefSeq" id="WP_005840489.1">
    <property type="nucleotide sequence ID" value="NZ_JNHM01000012.1"/>
</dbReference>
<organism evidence="8 9">
    <name type="scientific">Phocaeicola vulgatus str. 3975 RP4</name>
    <dbReference type="NCBI Taxonomy" id="1339352"/>
    <lineage>
        <taxon>Bacteria</taxon>
        <taxon>Pseudomonadati</taxon>
        <taxon>Bacteroidota</taxon>
        <taxon>Bacteroidia</taxon>
        <taxon>Bacteroidales</taxon>
        <taxon>Bacteroidaceae</taxon>
        <taxon>Phocaeicola</taxon>
    </lineage>
</organism>
<evidence type="ECO:0000259" key="7">
    <source>
        <dbReference type="Pfam" id="PF02776"/>
    </source>
</evidence>